<keyword evidence="8" id="KW-1185">Reference proteome</keyword>
<dbReference type="InterPro" id="IPR050738">
    <property type="entry name" value="Sulfatase"/>
</dbReference>
<keyword evidence="3 7" id="KW-0378">Hydrolase</keyword>
<dbReference type="EMBL" id="CP036269">
    <property type="protein sequence ID" value="QDT43933.1"/>
    <property type="molecule type" value="Genomic_DNA"/>
</dbReference>
<comment type="similarity">
    <text evidence="1">Belongs to the sulfatase family.</text>
</comment>
<dbReference type="PANTHER" id="PTHR42693:SF53">
    <property type="entry name" value="ENDO-4-O-SULFATASE"/>
    <property type="match status" value="1"/>
</dbReference>
<dbReference type="OrthoDB" id="9783154at2"/>
<dbReference type="Proteomes" id="UP000317171">
    <property type="component" value="Chromosome"/>
</dbReference>
<keyword evidence="4" id="KW-0106">Calcium</keyword>
<evidence type="ECO:0000256" key="5">
    <source>
        <dbReference type="SAM" id="SignalP"/>
    </source>
</evidence>
<dbReference type="KEGG" id="gaz:Pan241w_40370"/>
<accession>A0A517RJ82</accession>
<dbReference type="GO" id="GO:0004065">
    <property type="term" value="F:arylsulfatase activity"/>
    <property type="evidence" value="ECO:0007669"/>
    <property type="project" value="UniProtKB-EC"/>
</dbReference>
<keyword evidence="2" id="KW-0479">Metal-binding</keyword>
<dbReference type="PROSITE" id="PS00149">
    <property type="entry name" value="SULFATASE_2"/>
    <property type="match status" value="1"/>
</dbReference>
<sequence precursor="true">MPLKMLLLILFSICPVTLFADQQERPNIVVILADDFGVGDIQAHYPNNKIATPYLDRLVREGMSFTDAHSGSAVCTPTRYGLLTGRYSWRTRLQEWVVAAYEPPLIAEERLTLPGLLKKQGYQTACIGKWHLGWNWPGPQTSQMMEKKNGQWKLEWDFTKPINGGPTERGFDYYFGVDLPNLPPFTFIENNHVETQPTARFELDASEGIVLPKNFVGAPAAPGWRMQKILPEITSRAVRYIKDQSEQQSPFFLYFSMTSPHEPVVPSKPFRGKSGIAPIADFVMETDWSAGQIIEAIDKAGIADNTVVIFTADNGHSHYTGWNDLIKAGHLPSGPYRGHKGDIWEGGHRVPLVVRWPKQIGAGSSSQQMVCLTDLLATSAEIAGAELPPDGAEDSISFLPALQGKPNQAARQSLVSHSNHGEFAYRDGPWKLVFKMSGKNLQQSRGKPTIPELFNLDTDISEAHNLAKQRPQKVAQMTADFKRLIEQGSSRAGQKATNDTHVRFDTIQKVRWAPPLND</sequence>
<dbReference type="GO" id="GO:0046872">
    <property type="term" value="F:metal ion binding"/>
    <property type="evidence" value="ECO:0007669"/>
    <property type="project" value="UniProtKB-KW"/>
</dbReference>
<dbReference type="AlphaFoldDB" id="A0A517RJ82"/>
<dbReference type="SUPFAM" id="SSF53649">
    <property type="entry name" value="Alkaline phosphatase-like"/>
    <property type="match status" value="1"/>
</dbReference>
<protein>
    <submittedName>
        <fullName evidence="7">Arylsulfatase</fullName>
        <ecNumber evidence="7">3.1.6.1</ecNumber>
    </submittedName>
</protein>
<feature type="chain" id="PRO_5022172980" evidence="5">
    <location>
        <begin position="21"/>
        <end position="518"/>
    </location>
</feature>
<reference evidence="7 8" key="1">
    <citation type="submission" date="2019-02" db="EMBL/GenBank/DDBJ databases">
        <title>Deep-cultivation of Planctomycetes and their phenomic and genomic characterization uncovers novel biology.</title>
        <authorList>
            <person name="Wiegand S."/>
            <person name="Jogler M."/>
            <person name="Boedeker C."/>
            <person name="Pinto D."/>
            <person name="Vollmers J."/>
            <person name="Rivas-Marin E."/>
            <person name="Kohn T."/>
            <person name="Peeters S.H."/>
            <person name="Heuer A."/>
            <person name="Rast P."/>
            <person name="Oberbeckmann S."/>
            <person name="Bunk B."/>
            <person name="Jeske O."/>
            <person name="Meyerdierks A."/>
            <person name="Storesund J.E."/>
            <person name="Kallscheuer N."/>
            <person name="Luecker S."/>
            <person name="Lage O.M."/>
            <person name="Pohl T."/>
            <person name="Merkel B.J."/>
            <person name="Hornburger P."/>
            <person name="Mueller R.-W."/>
            <person name="Bruemmer F."/>
            <person name="Labrenz M."/>
            <person name="Spormann A.M."/>
            <person name="Op den Camp H."/>
            <person name="Overmann J."/>
            <person name="Amann R."/>
            <person name="Jetten M.S.M."/>
            <person name="Mascher T."/>
            <person name="Medema M.H."/>
            <person name="Devos D.P."/>
            <person name="Kaster A.-K."/>
            <person name="Ovreas L."/>
            <person name="Rohde M."/>
            <person name="Galperin M.Y."/>
            <person name="Jogler C."/>
        </authorList>
    </citation>
    <scope>NUCLEOTIDE SEQUENCE [LARGE SCALE GENOMIC DNA]</scope>
    <source>
        <strain evidence="7 8">Pan241w</strain>
    </source>
</reference>
<evidence type="ECO:0000313" key="8">
    <source>
        <dbReference type="Proteomes" id="UP000317171"/>
    </source>
</evidence>
<dbReference type="Gene3D" id="3.30.1120.10">
    <property type="match status" value="1"/>
</dbReference>
<evidence type="ECO:0000256" key="2">
    <source>
        <dbReference type="ARBA" id="ARBA00022723"/>
    </source>
</evidence>
<gene>
    <name evidence="7" type="primary">atsA_32</name>
    <name evidence="7" type="ORF">Pan241w_40370</name>
</gene>
<feature type="signal peptide" evidence="5">
    <location>
        <begin position="1"/>
        <end position="20"/>
    </location>
</feature>
<dbReference type="RefSeq" id="WP_145218984.1">
    <property type="nucleotide sequence ID" value="NZ_CP036269.1"/>
</dbReference>
<dbReference type="Pfam" id="PF00884">
    <property type="entry name" value="Sulfatase"/>
    <property type="match status" value="1"/>
</dbReference>
<name>A0A517RJ82_9PLAN</name>
<evidence type="ECO:0000256" key="4">
    <source>
        <dbReference type="ARBA" id="ARBA00022837"/>
    </source>
</evidence>
<evidence type="ECO:0000256" key="3">
    <source>
        <dbReference type="ARBA" id="ARBA00022801"/>
    </source>
</evidence>
<evidence type="ECO:0000259" key="6">
    <source>
        <dbReference type="Pfam" id="PF00884"/>
    </source>
</evidence>
<dbReference type="Gene3D" id="3.40.720.10">
    <property type="entry name" value="Alkaline Phosphatase, subunit A"/>
    <property type="match status" value="1"/>
</dbReference>
<proteinExistence type="inferred from homology"/>
<dbReference type="EC" id="3.1.6.1" evidence="7"/>
<evidence type="ECO:0000256" key="1">
    <source>
        <dbReference type="ARBA" id="ARBA00008779"/>
    </source>
</evidence>
<feature type="domain" description="Sulfatase N-terminal" evidence="6">
    <location>
        <begin position="26"/>
        <end position="384"/>
    </location>
</feature>
<dbReference type="PANTHER" id="PTHR42693">
    <property type="entry name" value="ARYLSULFATASE FAMILY MEMBER"/>
    <property type="match status" value="1"/>
</dbReference>
<dbReference type="InterPro" id="IPR024607">
    <property type="entry name" value="Sulfatase_CS"/>
</dbReference>
<dbReference type="CDD" id="cd16143">
    <property type="entry name" value="ARS_like"/>
    <property type="match status" value="1"/>
</dbReference>
<dbReference type="PROSITE" id="PS00523">
    <property type="entry name" value="SULFATASE_1"/>
    <property type="match status" value="1"/>
</dbReference>
<dbReference type="InterPro" id="IPR017850">
    <property type="entry name" value="Alkaline_phosphatase_core_sf"/>
</dbReference>
<evidence type="ECO:0000313" key="7">
    <source>
        <dbReference type="EMBL" id="QDT43933.1"/>
    </source>
</evidence>
<keyword evidence="5" id="KW-0732">Signal</keyword>
<dbReference type="InterPro" id="IPR000917">
    <property type="entry name" value="Sulfatase_N"/>
</dbReference>
<organism evidence="7 8">
    <name type="scientific">Gimesia alba</name>
    <dbReference type="NCBI Taxonomy" id="2527973"/>
    <lineage>
        <taxon>Bacteria</taxon>
        <taxon>Pseudomonadati</taxon>
        <taxon>Planctomycetota</taxon>
        <taxon>Planctomycetia</taxon>
        <taxon>Planctomycetales</taxon>
        <taxon>Planctomycetaceae</taxon>
        <taxon>Gimesia</taxon>
    </lineage>
</organism>